<proteinExistence type="predicted"/>
<comment type="caution">
    <text evidence="3">The sequence shown here is derived from an EMBL/GenBank/DDBJ whole genome shotgun (WGS) entry which is preliminary data.</text>
</comment>
<dbReference type="AlphaFoldDB" id="A0A7X4VYC3"/>
<dbReference type="InterPro" id="IPR018712">
    <property type="entry name" value="Tle1-like_cat"/>
</dbReference>
<protein>
    <submittedName>
        <fullName evidence="3">DUF2235 domain-containing protein</fullName>
    </submittedName>
</protein>
<gene>
    <name evidence="3" type="ORF">GRB80_06495</name>
</gene>
<dbReference type="InterPro" id="IPR029058">
    <property type="entry name" value="AB_hydrolase_fold"/>
</dbReference>
<name>A0A7X4VYC3_9GAMM</name>
<dbReference type="Pfam" id="PF09994">
    <property type="entry name" value="T6SS_Tle1-like_cat"/>
    <property type="match status" value="1"/>
</dbReference>
<feature type="region of interest" description="Disordered" evidence="1">
    <location>
        <begin position="343"/>
        <end position="364"/>
    </location>
</feature>
<sequence>MTHPSQRLILLFDGTWNDPQDRTNVYRLAGDIHDLDAHGVRQRFFYEPGIGTRQWERLVGGAFGVGLSRNLQHGYDWLVRHYVEGSEVFIFGFSRGAYIARSLVGMIRKCGLLRVSTPALVKQAESLYRNKRIAPDAVPCSVFRRHYSREITIDFIGVWETVGALGIPGTQLSEHGRFSWHDTELSSIVRRAYQALALDEHRAAYDAALWSHPTGKLKERQREVEQRWFVGAHANVGGGYEMPDGGVDPLADLAYAWLCRKAHEAGLAVDLSEAAEAAHRGEIRDSHAEFLKGLYRWYRSLRDRDGSGRHFRHYGRDSQGLPAVGVSVDPSVWRRWQENSNYRPPTLVRAGCTPPSSSPSPAEE</sequence>
<evidence type="ECO:0000313" key="3">
    <source>
        <dbReference type="EMBL" id="NAW12490.1"/>
    </source>
</evidence>
<dbReference type="Proteomes" id="UP000448235">
    <property type="component" value="Unassembled WGS sequence"/>
</dbReference>
<dbReference type="RefSeq" id="WP_161422960.1">
    <property type="nucleotide sequence ID" value="NZ_JARWMY010000010.1"/>
</dbReference>
<evidence type="ECO:0000256" key="1">
    <source>
        <dbReference type="SAM" id="MobiDB-lite"/>
    </source>
</evidence>
<evidence type="ECO:0000259" key="2">
    <source>
        <dbReference type="Pfam" id="PF09994"/>
    </source>
</evidence>
<dbReference type="EMBL" id="WUTS01000001">
    <property type="protein sequence ID" value="NAW12490.1"/>
    <property type="molecule type" value="Genomic_DNA"/>
</dbReference>
<accession>A0A7X4VYC3</accession>
<organism evidence="3 4">
    <name type="scientific">Halomonas icarae</name>
    <dbReference type="NCBI Taxonomy" id="2691040"/>
    <lineage>
        <taxon>Bacteria</taxon>
        <taxon>Pseudomonadati</taxon>
        <taxon>Pseudomonadota</taxon>
        <taxon>Gammaproteobacteria</taxon>
        <taxon>Oceanospirillales</taxon>
        <taxon>Halomonadaceae</taxon>
        <taxon>Halomonas</taxon>
    </lineage>
</organism>
<evidence type="ECO:0000313" key="4">
    <source>
        <dbReference type="Proteomes" id="UP000448235"/>
    </source>
</evidence>
<dbReference type="PANTHER" id="PTHR33840:SF1">
    <property type="entry name" value="TLE1 PHOSPHOLIPASE DOMAIN-CONTAINING PROTEIN"/>
    <property type="match status" value="1"/>
</dbReference>
<dbReference type="PANTHER" id="PTHR33840">
    <property type="match status" value="1"/>
</dbReference>
<reference evidence="3 4" key="1">
    <citation type="submission" date="2019-12" db="EMBL/GenBank/DDBJ databases">
        <title>Draft genome sequencing of Halomonas icarensis D1-1.</title>
        <authorList>
            <person name="Pandiyan K."/>
            <person name="Kushwaha P."/>
            <person name="Gowdham M."/>
            <person name="Chakdar H."/>
            <person name="Singh A."/>
            <person name="Kumar M."/>
            <person name="Saxena A.K."/>
        </authorList>
    </citation>
    <scope>NUCLEOTIDE SEQUENCE [LARGE SCALE GENOMIC DNA]</scope>
    <source>
        <strain evidence="3 4">D1-1</strain>
    </source>
</reference>
<keyword evidence="4" id="KW-1185">Reference proteome</keyword>
<dbReference type="SUPFAM" id="SSF53474">
    <property type="entry name" value="alpha/beta-Hydrolases"/>
    <property type="match status" value="1"/>
</dbReference>
<feature type="domain" description="T6SS Phospholipase effector Tle1-like catalytic" evidence="2">
    <location>
        <begin position="7"/>
        <end position="260"/>
    </location>
</feature>